<dbReference type="RefSeq" id="WP_123521398.1">
    <property type="nucleotide sequence ID" value="NZ_JBHLWF010000032.1"/>
</dbReference>
<dbReference type="GO" id="GO:0044877">
    <property type="term" value="F:protein-containing complex binding"/>
    <property type="evidence" value="ECO:0007669"/>
    <property type="project" value="TreeGrafter"/>
</dbReference>
<dbReference type="OrthoDB" id="9776313at2"/>
<dbReference type="PANTHER" id="PTHR12126:SF11">
    <property type="entry name" value="NADH DEHYDROGENASE [UBIQUINONE] 1 ALPHA SUBCOMPLEX SUBUNIT 9, MITOCHONDRIAL"/>
    <property type="match status" value="1"/>
</dbReference>
<evidence type="ECO:0000313" key="2">
    <source>
        <dbReference type="EMBL" id="TCS98876.1"/>
    </source>
</evidence>
<dbReference type="SUPFAM" id="SSF51735">
    <property type="entry name" value="NAD(P)-binding Rossmann-fold domains"/>
    <property type="match status" value="1"/>
</dbReference>
<dbReference type="InterPro" id="IPR016040">
    <property type="entry name" value="NAD(P)-bd_dom"/>
</dbReference>
<dbReference type="AlphaFoldDB" id="A0A4S3L0A0"/>
<dbReference type="Pfam" id="PF13460">
    <property type="entry name" value="NAD_binding_10"/>
    <property type="match status" value="1"/>
</dbReference>
<dbReference type="Gene3D" id="3.40.50.720">
    <property type="entry name" value="NAD(P)-binding Rossmann-like Domain"/>
    <property type="match status" value="1"/>
</dbReference>
<gene>
    <name evidence="2" type="ORF">EDC25_10773</name>
</gene>
<organism evidence="2 3">
    <name type="scientific">Pseudofulvimonas gallinarii</name>
    <dbReference type="NCBI Taxonomy" id="634155"/>
    <lineage>
        <taxon>Bacteria</taxon>
        <taxon>Pseudomonadati</taxon>
        <taxon>Pseudomonadota</taxon>
        <taxon>Gammaproteobacteria</taxon>
        <taxon>Lysobacterales</taxon>
        <taxon>Rhodanobacteraceae</taxon>
        <taxon>Pseudofulvimonas</taxon>
    </lineage>
</organism>
<sequence>MNGPVVVLGGTGFVGRRLVATLVGRGLRVRVPSRNPNLHRDLRLLPGVEVPGVDPYSTAGLDAAFAGAGAVVNLIGILNERGYSGKGFQKAHVDLTRDVIAASRRAGVQRLVQMSALRAGEGESHYLRTRGEAETLVRQSGLAWTIVRPSVVFGRGDGLYTRFARLLRLLPMLPLARAQAKFAPVFVDDVAEAITRCLLQPPTAGETFELFGPEVMSLRRIVEDTARWTGRRRWIIGLPDALGWLQAQFGDLLPGKPISSDNFRSLKLDSVGTRDGLAVLGIVPTPVAAIVPDLLAGGRHQSRLDRCRGDTLR</sequence>
<name>A0A4S3L0A0_9GAMM</name>
<dbReference type="InterPro" id="IPR036291">
    <property type="entry name" value="NAD(P)-bd_dom_sf"/>
</dbReference>
<accession>A0A4S3L0A0</accession>
<dbReference type="InterPro" id="IPR051207">
    <property type="entry name" value="ComplexI_NDUFA9_subunit"/>
</dbReference>
<reference evidence="2 3" key="1">
    <citation type="submission" date="2019-03" db="EMBL/GenBank/DDBJ databases">
        <title>Genomic Encyclopedia of Type Strains, Phase IV (KMG-IV): sequencing the most valuable type-strain genomes for metagenomic binning, comparative biology and taxonomic classification.</title>
        <authorList>
            <person name="Goeker M."/>
        </authorList>
    </citation>
    <scope>NUCLEOTIDE SEQUENCE [LARGE SCALE GENOMIC DNA]</scope>
    <source>
        <strain evidence="2 3">DSM 21944</strain>
    </source>
</reference>
<protein>
    <submittedName>
        <fullName evidence="2">NADH dehydrogenase</fullName>
    </submittedName>
</protein>
<evidence type="ECO:0000313" key="3">
    <source>
        <dbReference type="Proteomes" id="UP000294599"/>
    </source>
</evidence>
<comment type="caution">
    <text evidence="2">The sequence shown here is derived from an EMBL/GenBank/DDBJ whole genome shotgun (WGS) entry which is preliminary data.</text>
</comment>
<dbReference type="PANTHER" id="PTHR12126">
    <property type="entry name" value="NADH-UBIQUINONE OXIDOREDUCTASE 39 KDA SUBUNIT-RELATED"/>
    <property type="match status" value="1"/>
</dbReference>
<proteinExistence type="predicted"/>
<feature type="domain" description="NAD(P)-binding" evidence="1">
    <location>
        <begin position="9"/>
        <end position="152"/>
    </location>
</feature>
<dbReference type="EMBL" id="SMAF01000007">
    <property type="protein sequence ID" value="TCS98876.1"/>
    <property type="molecule type" value="Genomic_DNA"/>
</dbReference>
<dbReference type="CDD" id="cd05271">
    <property type="entry name" value="NDUFA9_like_SDR_a"/>
    <property type="match status" value="1"/>
</dbReference>
<keyword evidence="3" id="KW-1185">Reference proteome</keyword>
<dbReference type="Proteomes" id="UP000294599">
    <property type="component" value="Unassembled WGS sequence"/>
</dbReference>
<evidence type="ECO:0000259" key="1">
    <source>
        <dbReference type="Pfam" id="PF13460"/>
    </source>
</evidence>